<keyword evidence="1" id="KW-0408">Iron</keyword>
<organism evidence="2">
    <name type="scientific">marine metagenome</name>
    <dbReference type="NCBI Taxonomy" id="408172"/>
    <lineage>
        <taxon>unclassified sequences</taxon>
        <taxon>metagenomes</taxon>
        <taxon>ecological metagenomes</taxon>
    </lineage>
</organism>
<dbReference type="EMBL" id="UINC01112075">
    <property type="protein sequence ID" value="SVC80747.1"/>
    <property type="molecule type" value="Genomic_DNA"/>
</dbReference>
<dbReference type="InterPro" id="IPR013785">
    <property type="entry name" value="Aldolase_TIM"/>
</dbReference>
<evidence type="ECO:0000313" key="2">
    <source>
        <dbReference type="EMBL" id="SVC80747.1"/>
    </source>
</evidence>
<evidence type="ECO:0008006" key="3">
    <source>
        <dbReference type="Google" id="ProtNLM"/>
    </source>
</evidence>
<evidence type="ECO:0000256" key="1">
    <source>
        <dbReference type="ARBA" id="ARBA00022485"/>
    </source>
</evidence>
<keyword evidence="1" id="KW-0411">Iron-sulfur</keyword>
<keyword evidence="1" id="KW-0479">Metal-binding</keyword>
<dbReference type="AlphaFoldDB" id="A0A382Q6T0"/>
<proteinExistence type="predicted"/>
<name>A0A382Q6T0_9ZZZZ</name>
<reference evidence="2" key="1">
    <citation type="submission" date="2018-05" db="EMBL/GenBank/DDBJ databases">
        <authorList>
            <person name="Lanie J.A."/>
            <person name="Ng W.-L."/>
            <person name="Kazmierczak K.M."/>
            <person name="Andrzejewski T.M."/>
            <person name="Davidsen T.M."/>
            <person name="Wayne K.J."/>
            <person name="Tettelin H."/>
            <person name="Glass J.I."/>
            <person name="Rusch D."/>
            <person name="Podicherti R."/>
            <person name="Tsui H.-C.T."/>
            <person name="Winkler M.E."/>
        </authorList>
    </citation>
    <scope>NUCLEOTIDE SEQUENCE</scope>
</reference>
<dbReference type="Gene3D" id="3.20.20.70">
    <property type="entry name" value="Aldolase class I"/>
    <property type="match status" value="1"/>
</dbReference>
<sequence length="147" mass="16923">VEVTGGEPLLQKKVFLLMETFLKSKIRVMLETGGSPSIKNVPAKVIKIINLKCPGSGKENKNYWDNLNYLSPKDEIKFVIADRTDYEWSRSVLQSYKLNEKAHIIFSPVFEKLSLKDLAEWVLKDNLPVRLQTQLHKHIWDKNTVGV</sequence>
<dbReference type="PANTHER" id="PTHR42836:SF1">
    <property type="entry name" value="7-CARBOXY-7-DEAZAGUANINE SYNTHASE"/>
    <property type="match status" value="1"/>
</dbReference>
<dbReference type="GO" id="GO:0051539">
    <property type="term" value="F:4 iron, 4 sulfur cluster binding"/>
    <property type="evidence" value="ECO:0007669"/>
    <property type="project" value="UniProtKB-KW"/>
</dbReference>
<gene>
    <name evidence="2" type="ORF">METZ01_LOCUS333601</name>
</gene>
<dbReference type="PANTHER" id="PTHR42836">
    <property type="entry name" value="7-CARBOXY-7-DEAZAGUANINE SYNTHASE"/>
    <property type="match status" value="1"/>
</dbReference>
<accession>A0A382Q6T0</accession>
<keyword evidence="1" id="KW-0004">4Fe-4S</keyword>
<feature type="non-terminal residue" evidence="2">
    <location>
        <position position="1"/>
    </location>
</feature>
<protein>
    <recommendedName>
        <fullName evidence="3">Radical SAM core domain-containing protein</fullName>
    </recommendedName>
</protein>